<keyword evidence="1" id="KW-0472">Membrane</keyword>
<feature type="transmembrane region" description="Helical" evidence="1">
    <location>
        <begin position="162"/>
        <end position="188"/>
    </location>
</feature>
<evidence type="ECO:0000313" key="3">
    <source>
        <dbReference type="Proteomes" id="UP001055156"/>
    </source>
</evidence>
<evidence type="ECO:0000313" key="2">
    <source>
        <dbReference type="EMBL" id="GJE28446.1"/>
    </source>
</evidence>
<name>A0ABQ4TDH1_METOR</name>
<proteinExistence type="predicted"/>
<feature type="transmembrane region" description="Helical" evidence="1">
    <location>
        <begin position="245"/>
        <end position="260"/>
    </location>
</feature>
<keyword evidence="1" id="KW-1133">Transmembrane helix</keyword>
<feature type="transmembrane region" description="Helical" evidence="1">
    <location>
        <begin position="84"/>
        <end position="103"/>
    </location>
</feature>
<organism evidence="2 3">
    <name type="scientific">Methylobacterium organophilum</name>
    <dbReference type="NCBI Taxonomy" id="410"/>
    <lineage>
        <taxon>Bacteria</taxon>
        <taxon>Pseudomonadati</taxon>
        <taxon>Pseudomonadota</taxon>
        <taxon>Alphaproteobacteria</taxon>
        <taxon>Hyphomicrobiales</taxon>
        <taxon>Methylobacteriaceae</taxon>
        <taxon>Methylobacterium</taxon>
    </lineage>
</organism>
<dbReference type="EMBL" id="BPQV01000010">
    <property type="protein sequence ID" value="GJE28446.1"/>
    <property type="molecule type" value="Genomic_DNA"/>
</dbReference>
<feature type="transmembrane region" description="Helical" evidence="1">
    <location>
        <begin position="129"/>
        <end position="150"/>
    </location>
</feature>
<keyword evidence="3" id="KW-1185">Reference proteome</keyword>
<feature type="transmembrane region" description="Helical" evidence="1">
    <location>
        <begin position="295"/>
        <end position="316"/>
    </location>
</feature>
<protein>
    <submittedName>
        <fullName evidence="2">Uncharacterized protein</fullName>
    </submittedName>
</protein>
<feature type="transmembrane region" description="Helical" evidence="1">
    <location>
        <begin position="373"/>
        <end position="397"/>
    </location>
</feature>
<evidence type="ECO:0000256" key="1">
    <source>
        <dbReference type="SAM" id="Phobius"/>
    </source>
</evidence>
<feature type="transmembrane region" description="Helical" evidence="1">
    <location>
        <begin position="409"/>
        <end position="429"/>
    </location>
</feature>
<reference evidence="2" key="1">
    <citation type="journal article" date="2021" name="Front. Microbiol.">
        <title>Comprehensive Comparative Genomics and Phenotyping of Methylobacterium Species.</title>
        <authorList>
            <person name="Alessa O."/>
            <person name="Ogura Y."/>
            <person name="Fujitani Y."/>
            <person name="Takami H."/>
            <person name="Hayashi T."/>
            <person name="Sahin N."/>
            <person name="Tani A."/>
        </authorList>
    </citation>
    <scope>NUCLEOTIDE SEQUENCE</scope>
    <source>
        <strain evidence="2">NBRC 15689</strain>
    </source>
</reference>
<dbReference type="RefSeq" id="WP_238312397.1">
    <property type="nucleotide sequence ID" value="NZ_BPQV01000010.1"/>
</dbReference>
<sequence>MSWPAVVLWLLLFAATFSSGPGLLYLLMACGALGSLQMLPGDGGGANLLPQSACAALLVCKVLLQRGNVLRGLEAALDPQRLVLFSAFLVYAAFGALVLPRLFSGMMEVVPVSAFRFGTDVLKPSSGNMTQTCYMALSYATTLVFAVIGATQATRHHYAQAVLVAAYVLIATGVIDLVTYTLGIGAVLDPFRTATYAMLTDVEAEGAKRVVGLMPEASSYGSACVGMVAALTFMRHIYGKGTQQLVVALAIGLLTVMILLSTSSTAYVGFAVFGAVYGMDLMVRMLNRQSLRRDYVTLELTLIAFAALGVFAAFVIKPDLFDPIVQMVDKMVFQKTASASYVERSLWTRVGWHAFLDSGGLGAGLGSIRVSNWAVSILGSTGVVGALLMFGFVTQMIVAAPREASPEAIVFATVTKLSLLPVLVMYQLSGTIPDIGIAASAALGLIAATHMPSLRRDRRLRPERGLHAPLGLSAPLSEARR</sequence>
<reference evidence="2" key="2">
    <citation type="submission" date="2021-08" db="EMBL/GenBank/DDBJ databases">
        <authorList>
            <person name="Tani A."/>
            <person name="Ola A."/>
            <person name="Ogura Y."/>
            <person name="Katsura K."/>
            <person name="Hayashi T."/>
        </authorList>
    </citation>
    <scope>NUCLEOTIDE SEQUENCE</scope>
    <source>
        <strain evidence="2">NBRC 15689</strain>
    </source>
</reference>
<accession>A0ABQ4TDH1</accession>
<comment type="caution">
    <text evidence="2">The sequence shown here is derived from an EMBL/GenBank/DDBJ whole genome shotgun (WGS) entry which is preliminary data.</text>
</comment>
<feature type="transmembrane region" description="Helical" evidence="1">
    <location>
        <begin position="435"/>
        <end position="454"/>
    </location>
</feature>
<gene>
    <name evidence="2" type="ORF">LKMONMHP_3317</name>
</gene>
<dbReference type="Proteomes" id="UP001055156">
    <property type="component" value="Unassembled WGS sequence"/>
</dbReference>
<keyword evidence="1" id="KW-0812">Transmembrane</keyword>
<feature type="transmembrane region" description="Helical" evidence="1">
    <location>
        <begin position="220"/>
        <end position="238"/>
    </location>
</feature>
<feature type="transmembrane region" description="Helical" evidence="1">
    <location>
        <begin position="266"/>
        <end position="283"/>
    </location>
</feature>